<gene>
    <name evidence="4" type="ORF">SAMN05421751_12918</name>
</gene>
<evidence type="ECO:0000259" key="3">
    <source>
        <dbReference type="Pfam" id="PF09718"/>
    </source>
</evidence>
<name>A0A1H5Z761_9RHOB</name>
<dbReference type="AlphaFoldDB" id="A0A1H5Z761"/>
<feature type="transmembrane region" description="Helical" evidence="2">
    <location>
        <begin position="92"/>
        <end position="115"/>
    </location>
</feature>
<dbReference type="EMBL" id="FNVD01000029">
    <property type="protein sequence ID" value="SEG31515.1"/>
    <property type="molecule type" value="Genomic_DNA"/>
</dbReference>
<feature type="domain" description="Bacteriophage tail tape measure C-terminal" evidence="3">
    <location>
        <begin position="481"/>
        <end position="551"/>
    </location>
</feature>
<sequence length="668" mass="69385">MAEHRVSVRLAATGGREVRAEFRGIGEEGSRSFAMVGREIDSLNRRMGGLGLGARNARGAMRNVGLQLSQVAQQGAVTGDYFRALTVQMPDLLLGFGGLGIAIGAAAAVLGPFVIDLFEAADRSKELAESVGALEKAVGAFASRAREAGASTSELVRTYGALAGEARELLAVERDLARLDALEQIAASAEAVRAALGDIGTRTRAEFAQAAARVAEVNAEIERLRAEQRALLREGLDVGDNVQRNLAISTALAELQNGLLEIGALTGPIYRLRDALGITFEDAAALAGAMADLRDARGIEAQSRALEALRASYIAALGGLEAMTAEQRAFLARLTDASLAAIRFRALMDEAGASVSTAAGSATALADEIGRAAANAASLAAEGLSALAESEIRLRYRDDPVGLAGALAGARFDARLGDISGFDPILQEGLRRQREAFVENARAAARNRLALQEWNREQRAAATAASATRTALEEQAKGWGAVAESLAAYAEEAMDWSSQLGDAFVGAFRSAEDAVAQFVSGAKLEISDLVGAILADFARLATRQWITGPLATLLGGALGGLGGATGAVLHAGGMVGAGGPQRALTGALWATAPRLHAGGWPGLRPDEVPAILQRGERVLSRREVAAGFSAAAPVQVTIMARDVEGFRQSRAQIAADIARAVSLGRRGL</sequence>
<evidence type="ECO:0000256" key="2">
    <source>
        <dbReference type="SAM" id="Phobius"/>
    </source>
</evidence>
<protein>
    <submittedName>
        <fullName evidence="4">Phage tail tape measure protein, lambda family</fullName>
    </submittedName>
</protein>
<evidence type="ECO:0000313" key="5">
    <source>
        <dbReference type="Proteomes" id="UP000236742"/>
    </source>
</evidence>
<evidence type="ECO:0000313" key="4">
    <source>
        <dbReference type="EMBL" id="SEG31515.1"/>
    </source>
</evidence>
<feature type="coiled-coil region" evidence="1">
    <location>
        <begin position="207"/>
        <end position="234"/>
    </location>
</feature>
<evidence type="ECO:0000256" key="1">
    <source>
        <dbReference type="SAM" id="Coils"/>
    </source>
</evidence>
<keyword evidence="2" id="KW-0812">Transmembrane</keyword>
<proteinExistence type="predicted"/>
<dbReference type="RefSeq" id="WP_200822800.1">
    <property type="nucleotide sequence ID" value="NZ_FNVD01000029.1"/>
</dbReference>
<organism evidence="4 5">
    <name type="scientific">Jhaorihella thermophila</name>
    <dbReference type="NCBI Taxonomy" id="488547"/>
    <lineage>
        <taxon>Bacteria</taxon>
        <taxon>Pseudomonadati</taxon>
        <taxon>Pseudomonadota</taxon>
        <taxon>Alphaproteobacteria</taxon>
        <taxon>Rhodobacterales</taxon>
        <taxon>Paracoccaceae</taxon>
        <taxon>Jhaorihella</taxon>
    </lineage>
</organism>
<reference evidence="4 5" key="1">
    <citation type="submission" date="2016-10" db="EMBL/GenBank/DDBJ databases">
        <authorList>
            <person name="de Groot N.N."/>
        </authorList>
    </citation>
    <scope>NUCLEOTIDE SEQUENCE [LARGE SCALE GENOMIC DNA]</scope>
    <source>
        <strain evidence="4 5">DSM 23413</strain>
    </source>
</reference>
<keyword evidence="5" id="KW-1185">Reference proteome</keyword>
<accession>A0A1H5Z761</accession>
<dbReference type="InterPro" id="IPR006431">
    <property type="entry name" value="Phage_tape_meas_C"/>
</dbReference>
<dbReference type="Proteomes" id="UP000236742">
    <property type="component" value="Unassembled WGS sequence"/>
</dbReference>
<keyword evidence="2" id="KW-0472">Membrane</keyword>
<keyword evidence="2" id="KW-1133">Transmembrane helix</keyword>
<keyword evidence="1" id="KW-0175">Coiled coil</keyword>
<dbReference type="Pfam" id="PF09718">
    <property type="entry name" value="Tape_meas_lam_C"/>
    <property type="match status" value="1"/>
</dbReference>